<organism evidence="3 4">
    <name type="scientific">Parahaliea mediterranea</name>
    <dbReference type="NCBI Taxonomy" id="651086"/>
    <lineage>
        <taxon>Bacteria</taxon>
        <taxon>Pseudomonadati</taxon>
        <taxon>Pseudomonadota</taxon>
        <taxon>Gammaproteobacteria</taxon>
        <taxon>Cellvibrionales</taxon>
        <taxon>Halieaceae</taxon>
        <taxon>Parahaliea</taxon>
    </lineage>
</organism>
<sequence length="391" mass="42118">MKILLNLLLVLLLVSVAAIGALVFGWQPEPFPPHSASNARLQPGPLSVAHYDTVFEDRSRATSANKDYPGADSRRLEATVWHPAVTDAGPHPLLVYSHGYSSNRRGGAYLAEYMASLGYVVAAIDFPLTNMYAPGGPWVRDVVNQPADVRFVIDRILQDAATPDHPLAGLVDPGRIGVFGLSLGGLTTELVAFHPEMRDPRVGAALSIAGPTSMLAPAFFRQRAGLPFLMLAGDIDALVPWDSNAAPIPGKLPGAELVTVRGASHTGFAGPAAWMRWMDNPDALGCYIVTRNIGEDMDEPWFELIGSPEQGVIADGENELCRVDPLPEAMNVLRQQMITRVVVGSFFDHHFALSGERRAAARAYLREQMAAELPEVEYAVSPPRVAGASAQ</sequence>
<comment type="caution">
    <text evidence="3">The sequence shown here is derived from an EMBL/GenBank/DDBJ whole genome shotgun (WGS) entry which is preliminary data.</text>
</comment>
<dbReference type="GO" id="GO:0052689">
    <property type="term" value="F:carboxylic ester hydrolase activity"/>
    <property type="evidence" value="ECO:0007669"/>
    <property type="project" value="UniProtKB-ARBA"/>
</dbReference>
<gene>
    <name evidence="3" type="ORF">JYP50_07430</name>
</gene>
<evidence type="ECO:0000313" key="3">
    <source>
        <dbReference type="EMBL" id="MBN7796416.1"/>
    </source>
</evidence>
<feature type="domain" description="PET hydrolase/cutinase-like" evidence="2">
    <location>
        <begin position="79"/>
        <end position="266"/>
    </location>
</feature>
<proteinExistence type="predicted"/>
<dbReference type="PANTHER" id="PTHR22946">
    <property type="entry name" value="DIENELACTONE HYDROLASE DOMAIN-CONTAINING PROTEIN-RELATED"/>
    <property type="match status" value="1"/>
</dbReference>
<dbReference type="InterPro" id="IPR029058">
    <property type="entry name" value="AB_hydrolase_fold"/>
</dbReference>
<dbReference type="RefSeq" id="WP_206559867.1">
    <property type="nucleotide sequence ID" value="NZ_JAFKCZ010000005.1"/>
</dbReference>
<reference evidence="3" key="1">
    <citation type="submission" date="2021-02" db="EMBL/GenBank/DDBJ databases">
        <title>PHA producing bacteria isolated from coastal sediment in Guangdong, Shenzhen.</title>
        <authorList>
            <person name="Zheng W."/>
            <person name="Yu S."/>
            <person name="Huang Y."/>
        </authorList>
    </citation>
    <scope>NUCLEOTIDE SEQUENCE</scope>
    <source>
        <strain evidence="3">TN14-10</strain>
    </source>
</reference>
<dbReference type="Gene3D" id="3.40.50.1820">
    <property type="entry name" value="alpha/beta hydrolase"/>
    <property type="match status" value="1"/>
</dbReference>
<evidence type="ECO:0000259" key="2">
    <source>
        <dbReference type="Pfam" id="PF12740"/>
    </source>
</evidence>
<dbReference type="Pfam" id="PF12740">
    <property type="entry name" value="PETase"/>
    <property type="match status" value="1"/>
</dbReference>
<dbReference type="InterPro" id="IPR041127">
    <property type="entry name" value="PET_hydrolase/cutinase-like"/>
</dbReference>
<dbReference type="Proteomes" id="UP000664303">
    <property type="component" value="Unassembled WGS sequence"/>
</dbReference>
<dbReference type="InterPro" id="IPR050261">
    <property type="entry name" value="FrsA_esterase"/>
</dbReference>
<dbReference type="EMBL" id="JAFKCZ010000005">
    <property type="protein sequence ID" value="MBN7796416.1"/>
    <property type="molecule type" value="Genomic_DNA"/>
</dbReference>
<dbReference type="PANTHER" id="PTHR22946:SF9">
    <property type="entry name" value="POLYKETIDE TRANSFERASE AF380"/>
    <property type="match status" value="1"/>
</dbReference>
<keyword evidence="1" id="KW-0378">Hydrolase</keyword>
<evidence type="ECO:0000256" key="1">
    <source>
        <dbReference type="ARBA" id="ARBA00022801"/>
    </source>
</evidence>
<dbReference type="AlphaFoldDB" id="A0A939DDY7"/>
<protein>
    <recommendedName>
        <fullName evidence="2">PET hydrolase/cutinase-like domain-containing protein</fullName>
    </recommendedName>
</protein>
<accession>A0A939DDY7</accession>
<keyword evidence="4" id="KW-1185">Reference proteome</keyword>
<name>A0A939DDY7_9GAMM</name>
<evidence type="ECO:0000313" key="4">
    <source>
        <dbReference type="Proteomes" id="UP000664303"/>
    </source>
</evidence>
<dbReference type="SUPFAM" id="SSF53474">
    <property type="entry name" value="alpha/beta-Hydrolases"/>
    <property type="match status" value="1"/>
</dbReference>